<comment type="caution">
    <text evidence="2">The sequence shown here is derived from an EMBL/GenBank/DDBJ whole genome shotgun (WGS) entry which is preliminary data.</text>
</comment>
<feature type="region of interest" description="Disordered" evidence="1">
    <location>
        <begin position="479"/>
        <end position="501"/>
    </location>
</feature>
<dbReference type="Pfam" id="PF13604">
    <property type="entry name" value="AAA_30"/>
    <property type="match status" value="1"/>
</dbReference>
<dbReference type="AlphaFoldDB" id="A0A1S1P7T3"/>
<organism evidence="2 3">
    <name type="scientific">Methylorubrum extorquens</name>
    <name type="common">Methylobacterium dichloromethanicum</name>
    <name type="synonym">Methylobacterium extorquens</name>
    <dbReference type="NCBI Taxonomy" id="408"/>
    <lineage>
        <taxon>Bacteria</taxon>
        <taxon>Pseudomonadati</taxon>
        <taxon>Pseudomonadota</taxon>
        <taxon>Alphaproteobacteria</taxon>
        <taxon>Hyphomicrobiales</taxon>
        <taxon>Methylobacteriaceae</taxon>
        <taxon>Methylorubrum</taxon>
    </lineage>
</organism>
<sequence length="501" mass="54043">MTANVIVASAQASGLKVVGVAPSWAAAEELAKSTNIETFAIAKWRHDLEHGRIPPLDADTLLLCDEAGMVGTKDLAFVLSAVAAAPDGGARAILMGDRRQLAAVSGGSALRAVVDVLGRHATLTEVRRQDVSWQRAASVLMARGDVEGGLRAYARHERIELVGGDAPAQERVVALWTEARASHGDAEVLMVTRRNRDAASLNAAARAVLRAEGVLTGAEVEVTARDRENKRVALAVAHGDRVRFGEGIQRHGIRNGTRATVTAVGSDGEGVVRLRVQLEDGRVIEDAFSGFVRAPIPGAGRRETLPRITHAYAGTAYSVQGRTAAACVYYGATASDARELYVGLTRHRQVAWLVVERDRLEATVRAQGSDPRGQPSTAELHERLFVEARRYAEKTNVVDHIEDRATFVRCGSIPPNRPVVTLDLARGLDAGRALRAVLQEIQGVPRLGLWHLSHLVRQTERVIAQRLVDLIEVLRRTPSSSLGHGSGRNRAADRSMPGHER</sequence>
<protein>
    <submittedName>
        <fullName evidence="2">Uncharacterized protein</fullName>
    </submittedName>
</protein>
<proteinExistence type="predicted"/>
<accession>A0A1S1P7T3</accession>
<dbReference type="Proteomes" id="UP000180215">
    <property type="component" value="Unassembled WGS sequence"/>
</dbReference>
<dbReference type="Gene3D" id="2.30.30.940">
    <property type="match status" value="1"/>
</dbReference>
<dbReference type="EMBL" id="MNAO01000053">
    <property type="protein sequence ID" value="OHV17227.1"/>
    <property type="molecule type" value="Genomic_DNA"/>
</dbReference>
<evidence type="ECO:0000256" key="1">
    <source>
        <dbReference type="SAM" id="MobiDB-lite"/>
    </source>
</evidence>
<dbReference type="InterPro" id="IPR027417">
    <property type="entry name" value="P-loop_NTPase"/>
</dbReference>
<evidence type="ECO:0000313" key="2">
    <source>
        <dbReference type="EMBL" id="OHV17227.1"/>
    </source>
</evidence>
<dbReference type="SUPFAM" id="SSF52540">
    <property type="entry name" value="P-loop containing nucleoside triphosphate hydrolases"/>
    <property type="match status" value="1"/>
</dbReference>
<feature type="compositionally biased region" description="Basic and acidic residues" evidence="1">
    <location>
        <begin position="490"/>
        <end position="501"/>
    </location>
</feature>
<evidence type="ECO:0000313" key="3">
    <source>
        <dbReference type="Proteomes" id="UP000180215"/>
    </source>
</evidence>
<reference evidence="2 3" key="1">
    <citation type="submission" date="2016-10" db="EMBL/GenBank/DDBJ databases">
        <title>Draft genome sequence of Methylobacterium extorquens CP3, a seed endophyte of Crotalaria pumila with plant growth-promoting and metal tolerance properties.</title>
        <authorList>
            <person name="Sanchez-Lopez A.S."/>
            <person name="Van Hamme J.D."/>
            <person name="Thijs S."/>
            <person name="Mcammond B.M."/>
            <person name="Stevens V."/>
            <person name="Gonzalez-Chavez M.D.C."/>
            <person name="Vangronsveld J."/>
        </authorList>
    </citation>
    <scope>NUCLEOTIDE SEQUENCE [LARGE SCALE GENOMIC DNA]</scope>
    <source>
        <strain evidence="2 3">CP3</strain>
    </source>
</reference>
<name>A0A1S1P7T3_METEX</name>
<gene>
    <name evidence="2" type="ORF">BK022_07010</name>
</gene>
<dbReference type="Gene3D" id="3.40.50.300">
    <property type="entry name" value="P-loop containing nucleotide triphosphate hydrolases"/>
    <property type="match status" value="2"/>
</dbReference>